<feature type="compositionally biased region" description="Acidic residues" evidence="1">
    <location>
        <begin position="53"/>
        <end position="63"/>
    </location>
</feature>
<reference evidence="2 3" key="1">
    <citation type="journal article" date="2013" name="Science">
        <title>Pandoraviruses: amoeba viruses with genomes up to 2.5 Mb reaching that of parasitic eukaryotes.</title>
        <authorList>
            <person name="Philippe N."/>
            <person name="Legendre M."/>
            <person name="Doutre G."/>
            <person name="Coute Y."/>
            <person name="Poirot O."/>
            <person name="Lescot M."/>
            <person name="Arslan D."/>
            <person name="Seltzer V."/>
            <person name="Bertaux L."/>
            <person name="Bruley C."/>
            <person name="Garin J."/>
            <person name="Claverie J.M."/>
            <person name="Abergel C."/>
        </authorList>
    </citation>
    <scope>NUCLEOTIDE SEQUENCE [LARGE SCALE GENOMIC DNA]</scope>
</reference>
<keyword evidence="3" id="KW-1185">Reference proteome</keyword>
<proteinExistence type="predicted"/>
<gene>
    <name evidence="2" type="ORF">psal_cds_426</name>
</gene>
<dbReference type="RefSeq" id="YP_008437224.1">
    <property type="nucleotide sequence ID" value="NC_022098.1"/>
</dbReference>
<protein>
    <submittedName>
        <fullName evidence="2">Uncharacterized protein</fullName>
    </submittedName>
</protein>
<name>S4W1X2_9VIRU</name>
<dbReference type="KEGG" id="vg:16605942"/>
<organism evidence="2 3">
    <name type="scientific">Pandoravirus salinus</name>
    <dbReference type="NCBI Taxonomy" id="1349410"/>
    <lineage>
        <taxon>Viruses</taxon>
        <taxon>Pandoravirus</taxon>
    </lineage>
</organism>
<feature type="region of interest" description="Disordered" evidence="1">
    <location>
        <begin position="1"/>
        <end position="127"/>
    </location>
</feature>
<feature type="compositionally biased region" description="Low complexity" evidence="1">
    <location>
        <begin position="8"/>
        <end position="22"/>
    </location>
</feature>
<dbReference type="Proteomes" id="UP000204584">
    <property type="component" value="Segment"/>
</dbReference>
<evidence type="ECO:0000313" key="3">
    <source>
        <dbReference type="Proteomes" id="UP000204584"/>
    </source>
</evidence>
<evidence type="ECO:0000256" key="1">
    <source>
        <dbReference type="SAM" id="MobiDB-lite"/>
    </source>
</evidence>
<dbReference type="GeneID" id="16605942"/>
<sequence>MSLANAFSAAASTRRGAGTSARRSSRRREPAPLYPQVDDVDARDLDALAYVDELNDNGQEDDGSGSAGSDIEGSDDDNGDQGPRRRAARPRGPRASFLSLVSPAPSARRSAARRMEQRHPYVRRYAGTRLQSETPKYAFTYRSGMTDEPQYMSTGMIRGTIATMPLSELRLAVAYMLEHADPDGRRPTMLGRPANFERFEELREPSGGREILLHEIFKEDDDVLVDLYLIAGRVSHRGARARAVGQRASDMLGGAVSSSSALNAANDIPYERMRRPANFRPALTRPEYRVINPGSLVPVLANIAGAGDDPVVLTTQPARSVEGRLDGNPRVLQGVCDTYMDRWFARTANEAARSGLPELAPYSVLRGELAGIRRSMCPVDPAMVKRVVGHLANGEPADTVDPPDEETTDALLQNGFTREDIDRVWGGRGAGDAASA</sequence>
<accession>S4W1X2</accession>
<evidence type="ECO:0000313" key="2">
    <source>
        <dbReference type="EMBL" id="AGO84155.1"/>
    </source>
</evidence>
<dbReference type="EMBL" id="KC977571">
    <property type="protein sequence ID" value="AGO84155.1"/>
    <property type="molecule type" value="Genomic_DNA"/>
</dbReference>